<dbReference type="AlphaFoldDB" id="A0A832RT78"/>
<dbReference type="GO" id="GO:0008962">
    <property type="term" value="F:phosphatidylglycerophosphatase activity"/>
    <property type="evidence" value="ECO:0007669"/>
    <property type="project" value="InterPro"/>
</dbReference>
<organism evidence="1 2">
    <name type="scientific">Methermicoccus shengliensis</name>
    <dbReference type="NCBI Taxonomy" id="660064"/>
    <lineage>
        <taxon>Archaea</taxon>
        <taxon>Methanobacteriati</taxon>
        <taxon>Methanobacteriota</taxon>
        <taxon>Stenosarchaea group</taxon>
        <taxon>Methanomicrobia</taxon>
        <taxon>Methanosarcinales</taxon>
        <taxon>Methermicoccaceae</taxon>
        <taxon>Methermicoccus</taxon>
    </lineage>
</organism>
<dbReference type="RefSeq" id="WP_157203069.1">
    <property type="nucleotide sequence ID" value="NZ_DUIH01000017.1"/>
</dbReference>
<evidence type="ECO:0000313" key="1">
    <source>
        <dbReference type="EMBL" id="HIH69988.1"/>
    </source>
</evidence>
<dbReference type="GO" id="GO:0006629">
    <property type="term" value="P:lipid metabolic process"/>
    <property type="evidence" value="ECO:0007669"/>
    <property type="project" value="InterPro"/>
</dbReference>
<dbReference type="InterPro" id="IPR036681">
    <property type="entry name" value="PgpA-like_sf"/>
</dbReference>
<accession>A0A832RT78</accession>
<dbReference type="EMBL" id="DUIH01000017">
    <property type="protein sequence ID" value="HIH69988.1"/>
    <property type="molecule type" value="Genomic_DNA"/>
</dbReference>
<sequence>MVWNVLAEHGVQRSDVVEAWLELWVPHPGMDSSERAAELFGRELDAALDDPNVCVLLYAALLLDSAGRRGELPCITREHYDADLAFIVADELLGMAIATYVGGTKGVFEYTRFDRQKPGVLSRLPPFLDDAVGGLIGGASANTYTHAMRGL</sequence>
<comment type="caution">
    <text evidence="1">The sequence shown here is derived from an EMBL/GenBank/DDBJ whole genome shotgun (WGS) entry which is preliminary data.</text>
</comment>
<proteinExistence type="predicted"/>
<dbReference type="Proteomes" id="UP000600363">
    <property type="component" value="Unassembled WGS sequence"/>
</dbReference>
<reference evidence="1" key="1">
    <citation type="journal article" date="2020" name="bioRxiv">
        <title>A rank-normalized archaeal taxonomy based on genome phylogeny resolves widespread incomplete and uneven classifications.</title>
        <authorList>
            <person name="Rinke C."/>
            <person name="Chuvochina M."/>
            <person name="Mussig A.J."/>
            <person name="Chaumeil P.-A."/>
            <person name="Waite D.W."/>
            <person name="Whitman W.B."/>
            <person name="Parks D.H."/>
            <person name="Hugenholtz P."/>
        </authorList>
    </citation>
    <scope>NUCLEOTIDE SEQUENCE</scope>
    <source>
        <strain evidence="1">UBA12518</strain>
    </source>
</reference>
<evidence type="ECO:0000313" key="2">
    <source>
        <dbReference type="Proteomes" id="UP000600363"/>
    </source>
</evidence>
<protein>
    <submittedName>
        <fullName evidence="1">Alpha-ribazole phosphatase CobZ</fullName>
    </submittedName>
</protein>
<gene>
    <name evidence="1" type="ORF">HA299_05200</name>
</gene>
<dbReference type="Gene3D" id="1.10.3760.10">
    <property type="entry name" value="PgpA-like"/>
    <property type="match status" value="1"/>
</dbReference>
<name>A0A832RT78_9EURY</name>
<dbReference type="SUPFAM" id="SSF101307">
    <property type="entry name" value="YutG-like"/>
    <property type="match status" value="1"/>
</dbReference>